<gene>
    <name evidence="7" type="ORF">CVV68_19835</name>
</gene>
<evidence type="ECO:0000256" key="3">
    <source>
        <dbReference type="ARBA" id="ARBA00022989"/>
    </source>
</evidence>
<evidence type="ECO:0000259" key="6">
    <source>
        <dbReference type="Pfam" id="PF06305"/>
    </source>
</evidence>
<name>A0A2V5LFC6_9MICC</name>
<feature type="domain" description="Lipopolysaccharide assembly protein A" evidence="6">
    <location>
        <begin position="22"/>
        <end position="71"/>
    </location>
</feature>
<keyword evidence="1" id="KW-1003">Cell membrane</keyword>
<proteinExistence type="predicted"/>
<evidence type="ECO:0000256" key="2">
    <source>
        <dbReference type="ARBA" id="ARBA00022692"/>
    </source>
</evidence>
<dbReference type="Pfam" id="PF06305">
    <property type="entry name" value="LapA_dom"/>
    <property type="match status" value="1"/>
</dbReference>
<feature type="transmembrane region" description="Helical" evidence="5">
    <location>
        <begin position="39"/>
        <end position="64"/>
    </location>
</feature>
<dbReference type="Proteomes" id="UP000247832">
    <property type="component" value="Unassembled WGS sequence"/>
</dbReference>
<dbReference type="InterPro" id="IPR010445">
    <property type="entry name" value="LapA_dom"/>
</dbReference>
<keyword evidence="4 5" id="KW-0472">Membrane</keyword>
<evidence type="ECO:0000313" key="8">
    <source>
        <dbReference type="Proteomes" id="UP000247832"/>
    </source>
</evidence>
<dbReference type="AlphaFoldDB" id="A0A2V5LFC6"/>
<keyword evidence="3 5" id="KW-1133">Transmembrane helix</keyword>
<evidence type="ECO:0000256" key="4">
    <source>
        <dbReference type="ARBA" id="ARBA00023136"/>
    </source>
</evidence>
<accession>A0A2V5LFC6</accession>
<sequence length="82" mass="8755">MIWVAVSAGLVLLILLIIFILQNQDRVTVHYFGAAEDLSLGMALFIAAVAGGVLVAISGTARILQLRSQRRHRLVPPAPPGP</sequence>
<comment type="caution">
    <text evidence="7">The sequence shown here is derived from an EMBL/GenBank/DDBJ whole genome shotgun (WGS) entry which is preliminary data.</text>
</comment>
<reference evidence="7 8" key="1">
    <citation type="submission" date="2018-05" db="EMBL/GenBank/DDBJ databases">
        <title>Genetic diversity of glacier-inhabiting Cryobacterium bacteria in China and description of Cryobacterium mengkeensis sp. nov. and Arthrobacter glacialis sp. nov.</title>
        <authorList>
            <person name="Liu Q."/>
            <person name="Xin Y.-H."/>
        </authorList>
    </citation>
    <scope>NUCLEOTIDE SEQUENCE [LARGE SCALE GENOMIC DNA]</scope>
    <source>
        <strain evidence="7 8">LI2</strain>
    </source>
</reference>
<evidence type="ECO:0000256" key="1">
    <source>
        <dbReference type="ARBA" id="ARBA00022475"/>
    </source>
</evidence>
<keyword evidence="8" id="KW-1185">Reference proteome</keyword>
<evidence type="ECO:0000256" key="5">
    <source>
        <dbReference type="SAM" id="Phobius"/>
    </source>
</evidence>
<protein>
    <submittedName>
        <fullName evidence="7">DUF1049 domain-containing protein</fullName>
    </submittedName>
</protein>
<organism evidence="7 8">
    <name type="scientific">Arthrobacter livingstonensis</name>
    <dbReference type="NCBI Taxonomy" id="670078"/>
    <lineage>
        <taxon>Bacteria</taxon>
        <taxon>Bacillati</taxon>
        <taxon>Actinomycetota</taxon>
        <taxon>Actinomycetes</taxon>
        <taxon>Micrococcales</taxon>
        <taxon>Micrococcaceae</taxon>
        <taxon>Arthrobacter</taxon>
    </lineage>
</organism>
<keyword evidence="2 5" id="KW-0812">Transmembrane</keyword>
<evidence type="ECO:0000313" key="7">
    <source>
        <dbReference type="EMBL" id="PYI65020.1"/>
    </source>
</evidence>
<dbReference type="EMBL" id="QJVD01000032">
    <property type="protein sequence ID" value="PYI65020.1"/>
    <property type="molecule type" value="Genomic_DNA"/>
</dbReference>
<dbReference type="GO" id="GO:0005886">
    <property type="term" value="C:plasma membrane"/>
    <property type="evidence" value="ECO:0007669"/>
    <property type="project" value="InterPro"/>
</dbReference>